<dbReference type="Proteomes" id="UP001472866">
    <property type="component" value="Chromosome 08"/>
</dbReference>
<evidence type="ECO:0000313" key="3">
    <source>
        <dbReference type="Proteomes" id="UP001472866"/>
    </source>
</evidence>
<proteinExistence type="predicted"/>
<reference evidence="2 3" key="1">
    <citation type="submission" date="2024-03" db="EMBL/GenBank/DDBJ databases">
        <title>Complete genome sequence of the green alga Chloropicon roscoffensis RCC1871.</title>
        <authorList>
            <person name="Lemieux C."/>
            <person name="Pombert J.-F."/>
            <person name="Otis C."/>
            <person name="Turmel M."/>
        </authorList>
    </citation>
    <scope>NUCLEOTIDE SEQUENCE [LARGE SCALE GENOMIC DNA]</scope>
    <source>
        <strain evidence="2 3">RCC1871</strain>
    </source>
</reference>
<dbReference type="SMART" id="SM01118">
    <property type="entry name" value="CYTH"/>
    <property type="match status" value="1"/>
</dbReference>
<sequence length="200" mass="22425">MEVEVKLRLKGGDDHRKACDLFGAGGSHKAKYHQENQFFDGSEQELSSQRVVLRVRFYNGAEKCVVTVKGKAVLKNGIGKASEVEEAVDPALGRSFVENPQLMLESDVGVLKDTFGKFGVKGLKGLGGFKNVRDVYSWKGLDVEVDETKYDWGTVFEIECETDEPERIKDDLEATLKQEGVAYEYSKVTKFQNFINKTLE</sequence>
<dbReference type="PROSITE" id="PS51707">
    <property type="entry name" value="CYTH"/>
    <property type="match status" value="1"/>
</dbReference>
<dbReference type="AlphaFoldDB" id="A0AAX4PDG2"/>
<protein>
    <submittedName>
        <fullName evidence="2">CYTH domain-containing protein</fullName>
    </submittedName>
</protein>
<keyword evidence="3" id="KW-1185">Reference proteome</keyword>
<name>A0AAX4PDG2_9CHLO</name>
<dbReference type="Pfam" id="PF01928">
    <property type="entry name" value="CYTH"/>
    <property type="match status" value="1"/>
</dbReference>
<dbReference type="EMBL" id="CP151508">
    <property type="protein sequence ID" value="WZN63990.1"/>
    <property type="molecule type" value="Genomic_DNA"/>
</dbReference>
<organism evidence="2 3">
    <name type="scientific">Chloropicon roscoffensis</name>
    <dbReference type="NCBI Taxonomy" id="1461544"/>
    <lineage>
        <taxon>Eukaryota</taxon>
        <taxon>Viridiplantae</taxon>
        <taxon>Chlorophyta</taxon>
        <taxon>Chloropicophyceae</taxon>
        <taxon>Chloropicales</taxon>
        <taxon>Chloropicaceae</taxon>
        <taxon>Chloropicon</taxon>
    </lineage>
</organism>
<feature type="domain" description="CYTH" evidence="1">
    <location>
        <begin position="1"/>
        <end position="198"/>
    </location>
</feature>
<evidence type="ECO:0000259" key="1">
    <source>
        <dbReference type="PROSITE" id="PS51707"/>
    </source>
</evidence>
<dbReference type="GO" id="GO:0016462">
    <property type="term" value="F:pyrophosphatase activity"/>
    <property type="evidence" value="ECO:0007669"/>
    <property type="project" value="UniProtKB-ARBA"/>
</dbReference>
<dbReference type="PANTHER" id="PTHR34948:SF2">
    <property type="entry name" value="TRIPHOSPHATE TUNNEL METALLOENZYME 3"/>
    <property type="match status" value="1"/>
</dbReference>
<dbReference type="PANTHER" id="PTHR34948">
    <property type="entry name" value="OS08G0299200 PROTEIN"/>
    <property type="match status" value="1"/>
</dbReference>
<dbReference type="InterPro" id="IPR023577">
    <property type="entry name" value="CYTH_domain"/>
</dbReference>
<dbReference type="InterPro" id="IPR033469">
    <property type="entry name" value="CYTH-like_dom_sf"/>
</dbReference>
<dbReference type="Gene3D" id="2.40.320.10">
    <property type="entry name" value="Hypothetical Protein Pfu-838710-001"/>
    <property type="match status" value="1"/>
</dbReference>
<accession>A0AAX4PDG2</accession>
<evidence type="ECO:0000313" key="2">
    <source>
        <dbReference type="EMBL" id="WZN63990.1"/>
    </source>
</evidence>
<gene>
    <name evidence="2" type="ORF">HKI87_08g55440</name>
</gene>
<dbReference type="CDD" id="cd07374">
    <property type="entry name" value="CYTH-like_Pase"/>
    <property type="match status" value="1"/>
</dbReference>
<dbReference type="SUPFAM" id="SSF55154">
    <property type="entry name" value="CYTH-like phosphatases"/>
    <property type="match status" value="1"/>
</dbReference>